<evidence type="ECO:0000256" key="1">
    <source>
        <dbReference type="ARBA" id="ARBA00007362"/>
    </source>
</evidence>
<dbReference type="PANTHER" id="PTHR22911">
    <property type="entry name" value="ACYL-MALONYL CONDENSING ENZYME-RELATED"/>
    <property type="match status" value="1"/>
</dbReference>
<dbReference type="AlphaFoldDB" id="A0A6M4JB29"/>
<keyword evidence="4" id="KW-1185">Reference proteome</keyword>
<reference evidence="3 4" key="1">
    <citation type="submission" date="2020-05" db="EMBL/GenBank/DDBJ databases">
        <title>Novel Mycoplasma species detected in Mirounga angustirostris (northern elephant seal) from the USA.</title>
        <authorList>
            <person name="Volokhov D.V."/>
        </authorList>
    </citation>
    <scope>NUCLEOTIDE SEQUENCE [LARGE SCALE GENOMIC DNA]</scope>
    <source>
        <strain evidence="3 4">Mirounga ES2806-GEN</strain>
    </source>
</reference>
<comment type="similarity">
    <text evidence="1">Belongs to the EamA transporter family.</text>
</comment>
<dbReference type="Proteomes" id="UP000500686">
    <property type="component" value="Chromosome"/>
</dbReference>
<dbReference type="Pfam" id="PF00892">
    <property type="entry name" value="EamA"/>
    <property type="match status" value="2"/>
</dbReference>
<dbReference type="RefSeq" id="WP_171111504.1">
    <property type="nucleotide sequence ID" value="NZ_CP053096.1"/>
</dbReference>
<gene>
    <name evidence="3" type="ORF">HLA87_02210</name>
</gene>
<dbReference type="KEGG" id="mmir:HLA87_02210"/>
<dbReference type="GO" id="GO:0016020">
    <property type="term" value="C:membrane"/>
    <property type="evidence" value="ECO:0007669"/>
    <property type="project" value="InterPro"/>
</dbReference>
<accession>A0A6M4JB29</accession>
<dbReference type="InterPro" id="IPR000620">
    <property type="entry name" value="EamA_dom"/>
</dbReference>
<dbReference type="SUPFAM" id="SSF103481">
    <property type="entry name" value="Multidrug resistance efflux transporter EmrE"/>
    <property type="match status" value="1"/>
</dbReference>
<evidence type="ECO:0000313" key="4">
    <source>
        <dbReference type="Proteomes" id="UP000500686"/>
    </source>
</evidence>
<evidence type="ECO:0000313" key="3">
    <source>
        <dbReference type="EMBL" id="QJR43595.1"/>
    </source>
</evidence>
<protein>
    <submittedName>
        <fullName evidence="3">DMT family transporter</fullName>
    </submittedName>
</protein>
<feature type="domain" description="EamA" evidence="2">
    <location>
        <begin position="12"/>
        <end position="150"/>
    </location>
</feature>
<sequence>MNLIKKHNWMSNIIGLLSGLFWAIDGVFLLFFTKLTPTDSWELGILVTLIHDLFAILWAFIIVLIMKKNKEIKSAFTNKNIWILLLSSTIGAPFGMTMYILAIKEIGVGQTSSISICYVILASVLAFIFLKQKTSKNGLMGIVIAFICVLTFGILQIETKTHSFKGYIFAILCVVGWGMEAFLSSISMDRDIDPQVSIMIRHIVSAIVLGCIIAPATNSYSENVTQLLNYKNIWVIIAASFFGAISFICYYFSINKLGISLAVGLNISYSAFAVILEVIFFKGWQIYHWYNYLLSALILVSLLWTLVPDKIWIKTKK</sequence>
<dbReference type="EMBL" id="CP053096">
    <property type="protein sequence ID" value="QJR43595.1"/>
    <property type="molecule type" value="Genomic_DNA"/>
</dbReference>
<dbReference type="InterPro" id="IPR037185">
    <property type="entry name" value="EmrE-like"/>
</dbReference>
<proteinExistence type="inferred from homology"/>
<name>A0A6M4JB29_9MOLU</name>
<organism evidence="3 4">
    <name type="scientific">Mycoplasma miroungigenitalium</name>
    <dbReference type="NCBI Taxonomy" id="754515"/>
    <lineage>
        <taxon>Bacteria</taxon>
        <taxon>Bacillati</taxon>
        <taxon>Mycoplasmatota</taxon>
        <taxon>Mollicutes</taxon>
        <taxon>Mycoplasmataceae</taxon>
        <taxon>Mycoplasma</taxon>
    </lineage>
</organism>
<dbReference type="PANTHER" id="PTHR22911:SF137">
    <property type="entry name" value="SOLUTE CARRIER FAMILY 35 MEMBER G2-RELATED"/>
    <property type="match status" value="1"/>
</dbReference>
<feature type="domain" description="EamA" evidence="2">
    <location>
        <begin position="165"/>
        <end position="305"/>
    </location>
</feature>
<evidence type="ECO:0000259" key="2">
    <source>
        <dbReference type="Pfam" id="PF00892"/>
    </source>
</evidence>